<keyword evidence="2" id="KW-1185">Reference proteome</keyword>
<sequence>MKEPQKVIFLLSHPRAGTTLTVNLLCTNPEIVGVGEMKVRYYSNNDLNVLRGRVYNKHRKMTITEKFLLDNINVSWFLPNPNILHNKSIFCLFLIREGESTISSLLNPNFPLVKAFPGAKIEDEVAFTYKYYQQRLRDLEKYAQIINDKERAIYISYKQLVYDTQKVFEGLKKFLKTEFSFSENYSPIPIEGVQNVIGSVAGDIYSEKSC</sequence>
<evidence type="ECO:0000313" key="2">
    <source>
        <dbReference type="Proteomes" id="UP000031623"/>
    </source>
</evidence>
<dbReference type="Proteomes" id="UP000031623">
    <property type="component" value="Chromosome"/>
</dbReference>
<evidence type="ECO:0000313" key="1">
    <source>
        <dbReference type="EMBL" id="BAP55937.1"/>
    </source>
</evidence>
<gene>
    <name evidence="1" type="ORF">THII_1640</name>
</gene>
<accession>A0A090AK04</accession>
<keyword evidence="1" id="KW-0378">Hydrolase</keyword>
<dbReference type="HOGENOM" id="CLU_085995_0_0_6"/>
<proteinExistence type="predicted"/>
<organism evidence="1 2">
    <name type="scientific">Thioploca ingrica</name>
    <dbReference type="NCBI Taxonomy" id="40754"/>
    <lineage>
        <taxon>Bacteria</taxon>
        <taxon>Pseudomonadati</taxon>
        <taxon>Pseudomonadota</taxon>
        <taxon>Gammaproteobacteria</taxon>
        <taxon>Thiotrichales</taxon>
        <taxon>Thiotrichaceae</taxon>
        <taxon>Thioploca</taxon>
    </lineage>
</organism>
<dbReference type="EMBL" id="AP014633">
    <property type="protein sequence ID" value="BAP55937.1"/>
    <property type="molecule type" value="Genomic_DNA"/>
</dbReference>
<dbReference type="KEGG" id="tig:THII_1640"/>
<dbReference type="AlphaFoldDB" id="A0A090AK04"/>
<reference evidence="1 2" key="1">
    <citation type="journal article" date="2014" name="ISME J.">
        <title>Ecophysiology of Thioploca ingrica as revealed by the complete genome sequence supplemented with proteomic evidence.</title>
        <authorList>
            <person name="Kojima H."/>
            <person name="Ogura Y."/>
            <person name="Yamamoto N."/>
            <person name="Togashi T."/>
            <person name="Mori H."/>
            <person name="Watanabe T."/>
            <person name="Nemoto F."/>
            <person name="Kurokawa K."/>
            <person name="Hayashi T."/>
            <person name="Fukui M."/>
        </authorList>
    </citation>
    <scope>NUCLEOTIDE SEQUENCE [LARGE SCALE GENOMIC DNA]</scope>
</reference>
<dbReference type="Gene3D" id="3.40.50.300">
    <property type="entry name" value="P-loop containing nucleotide triphosphate hydrolases"/>
    <property type="match status" value="1"/>
</dbReference>
<dbReference type="SUPFAM" id="SSF52540">
    <property type="entry name" value="P-loop containing nucleoside triphosphate hydrolases"/>
    <property type="match status" value="1"/>
</dbReference>
<dbReference type="STRING" id="40754.THII_1640"/>
<protein>
    <submittedName>
        <fullName evidence="1">Nucleoside triphosphate hydrolase superfamily protein</fullName>
    </submittedName>
</protein>
<dbReference type="InterPro" id="IPR027417">
    <property type="entry name" value="P-loop_NTPase"/>
</dbReference>
<name>A0A090AK04_9GAMM</name>
<dbReference type="GO" id="GO:0016787">
    <property type="term" value="F:hydrolase activity"/>
    <property type="evidence" value="ECO:0007669"/>
    <property type="project" value="UniProtKB-KW"/>
</dbReference>